<accession>B5CYU9</accession>
<name>B5CYU9_PHOPM</name>
<feature type="domain" description="Tyr recombinase" evidence="7">
    <location>
        <begin position="213"/>
        <end position="395"/>
    </location>
</feature>
<dbReference type="AlphaFoldDB" id="B5CYU9"/>
<keyword evidence="4" id="KW-0233">DNA recombination</keyword>
<dbReference type="PROSITE" id="PS51898">
    <property type="entry name" value="TYR_RECOMBINASE"/>
    <property type="match status" value="1"/>
</dbReference>
<evidence type="ECO:0000313" key="9">
    <source>
        <dbReference type="EMBL" id="EDY95630.1"/>
    </source>
</evidence>
<evidence type="ECO:0000256" key="2">
    <source>
        <dbReference type="ARBA" id="ARBA00022908"/>
    </source>
</evidence>
<dbReference type="Gene3D" id="1.10.150.130">
    <property type="match status" value="1"/>
</dbReference>
<dbReference type="GeneID" id="43184915"/>
<dbReference type="GO" id="GO:0006310">
    <property type="term" value="P:DNA recombination"/>
    <property type="evidence" value="ECO:0007669"/>
    <property type="project" value="UniProtKB-KW"/>
</dbReference>
<dbReference type="InterPro" id="IPR044068">
    <property type="entry name" value="CB"/>
</dbReference>
<reference evidence="9 10" key="2">
    <citation type="submission" date="2008-08" db="EMBL/GenBank/DDBJ databases">
        <authorList>
            <person name="Fulton L."/>
            <person name="Clifton S."/>
            <person name="Fulton B."/>
            <person name="Xu J."/>
            <person name="Minx P."/>
            <person name="Pepin K.H."/>
            <person name="Johnson M."/>
            <person name="Thiruvilangam P."/>
            <person name="Bhonagiri V."/>
            <person name="Nash W.E."/>
            <person name="Mardis E.R."/>
            <person name="Wilson R.K."/>
        </authorList>
    </citation>
    <scope>NUCLEOTIDE SEQUENCE [LARGE SCALE GENOMIC DNA]</scope>
    <source>
        <strain evidence="10">DSM 17135 / JCM 12973 / M2</strain>
    </source>
</reference>
<gene>
    <name evidence="9" type="ORF">BACPLE_01906</name>
</gene>
<proteinExistence type="inferred from homology"/>
<dbReference type="Pfam" id="PF00589">
    <property type="entry name" value="Phage_integrase"/>
    <property type="match status" value="1"/>
</dbReference>
<comment type="caution">
    <text evidence="9">The sequence shown here is derived from an EMBL/GenBank/DDBJ whole genome shotgun (WGS) entry which is preliminary data.</text>
</comment>
<dbReference type="GO" id="GO:0015074">
    <property type="term" value="P:DNA integration"/>
    <property type="evidence" value="ECO:0007669"/>
    <property type="project" value="UniProtKB-KW"/>
</dbReference>
<dbReference type="InterPro" id="IPR013762">
    <property type="entry name" value="Integrase-like_cat_sf"/>
</dbReference>
<feature type="coiled-coil region" evidence="6">
    <location>
        <begin position="68"/>
        <end position="95"/>
    </location>
</feature>
<reference evidence="9 10" key="1">
    <citation type="submission" date="2008-08" db="EMBL/GenBank/DDBJ databases">
        <title>Draft genome sequence of Bacteroides plebeius (DSM 17135).</title>
        <authorList>
            <person name="Sudarsanam P."/>
            <person name="Ley R."/>
            <person name="Guruge J."/>
            <person name="Turnbaugh P.J."/>
            <person name="Mahowald M."/>
            <person name="Liep D."/>
            <person name="Gordon J."/>
        </authorList>
    </citation>
    <scope>NUCLEOTIDE SEQUENCE [LARGE SCALE GENOMIC DNA]</scope>
    <source>
        <strain evidence="10">DSM 17135 / JCM 12973 / M2</strain>
    </source>
</reference>
<dbReference type="InterPro" id="IPR050090">
    <property type="entry name" value="Tyrosine_recombinase_XerCD"/>
</dbReference>
<evidence type="ECO:0000259" key="8">
    <source>
        <dbReference type="PROSITE" id="PS51900"/>
    </source>
</evidence>
<dbReference type="InterPro" id="IPR010998">
    <property type="entry name" value="Integrase_recombinase_N"/>
</dbReference>
<comment type="similarity">
    <text evidence="1">Belongs to the 'phage' integrase family.</text>
</comment>
<dbReference type="SUPFAM" id="SSF56349">
    <property type="entry name" value="DNA breaking-rejoining enzymes"/>
    <property type="match status" value="1"/>
</dbReference>
<dbReference type="PROSITE" id="PS51900">
    <property type="entry name" value="CB"/>
    <property type="match status" value="1"/>
</dbReference>
<evidence type="ECO:0000259" key="7">
    <source>
        <dbReference type="PROSITE" id="PS51898"/>
    </source>
</evidence>
<feature type="domain" description="Core-binding (CB)" evidence="8">
    <location>
        <begin position="101"/>
        <end position="192"/>
    </location>
</feature>
<protein>
    <submittedName>
        <fullName evidence="9">Site-specific recombinase, phage integrase family</fullName>
    </submittedName>
</protein>
<evidence type="ECO:0000256" key="6">
    <source>
        <dbReference type="SAM" id="Coils"/>
    </source>
</evidence>
<keyword evidence="6" id="KW-0175">Coiled coil</keyword>
<dbReference type="Proteomes" id="UP000003452">
    <property type="component" value="Unassembled WGS sequence"/>
</dbReference>
<dbReference type="InterPro" id="IPR002104">
    <property type="entry name" value="Integrase_catalytic"/>
</dbReference>
<dbReference type="Gene3D" id="1.10.443.10">
    <property type="entry name" value="Intergrase catalytic core"/>
    <property type="match status" value="1"/>
</dbReference>
<evidence type="ECO:0000256" key="4">
    <source>
        <dbReference type="ARBA" id="ARBA00023172"/>
    </source>
</evidence>
<keyword evidence="2" id="KW-0229">DNA integration</keyword>
<dbReference type="RefSeq" id="WP_007561328.1">
    <property type="nucleotide sequence ID" value="NZ_DS990130.1"/>
</dbReference>
<dbReference type="PANTHER" id="PTHR30349">
    <property type="entry name" value="PHAGE INTEGRASE-RELATED"/>
    <property type="match status" value="1"/>
</dbReference>
<dbReference type="OrthoDB" id="1112270at2"/>
<dbReference type="eggNOG" id="COG0582">
    <property type="taxonomic scope" value="Bacteria"/>
</dbReference>
<organism evidence="9 10">
    <name type="scientific">Phocaeicola plebeius (strain DSM 17135 / JCM 12973 / CCUG 54634 / M2)</name>
    <name type="common">Bacteroides plebeius</name>
    <dbReference type="NCBI Taxonomy" id="484018"/>
    <lineage>
        <taxon>Bacteria</taxon>
        <taxon>Pseudomonadati</taxon>
        <taxon>Bacteroidota</taxon>
        <taxon>Bacteroidia</taxon>
        <taxon>Bacteroidales</taxon>
        <taxon>Bacteroidaceae</taxon>
        <taxon>Phocaeicola</taxon>
    </lineage>
</organism>
<evidence type="ECO:0000256" key="3">
    <source>
        <dbReference type="ARBA" id="ARBA00023125"/>
    </source>
</evidence>
<sequence>MATIKIKFRPSSVIGKEGTLCYQVIHERQTRLISTGYKLYISEWDKESGKIQRLDENPERNRYLETLRYRTEEDLKRLKSIIRKLEKERKFTSEQVVQAFRSSENQDNGFFAYARKIIGQTQRMGKERTSEIYASSLNSFIRFRATAGEVTFEEMDSLMMMEYEAYLKQNGKCPNTISFYMRSLRALYNRASEEGLVENRNPFRHVNTSVEKTVKRAVSSEVIGKIKALDLDYSPALSLARDLFLLCFYLRGMSFVDLAFLRKKDLQNGVLVYRRHKTGQQLCIKWEQPMQDIVRKHTDPDSPYLLPVIKVPGKEERRQYLNASHLMNKRLKKIGMMVGCPIKLTFYVSRHSWASIAKSRNVPLPVISEALGHDSEGTTRIYLALLDSSVVDKANSMVIQSIG</sequence>
<evidence type="ECO:0000256" key="5">
    <source>
        <dbReference type="PROSITE-ProRule" id="PRU01248"/>
    </source>
</evidence>
<dbReference type="HOGENOM" id="CLU_033139_0_1_10"/>
<dbReference type="InterPro" id="IPR025269">
    <property type="entry name" value="SAM-like_dom"/>
</dbReference>
<dbReference type="CDD" id="cd01185">
    <property type="entry name" value="INTN1_C_like"/>
    <property type="match status" value="1"/>
</dbReference>
<keyword evidence="3 5" id="KW-0238">DNA-binding</keyword>
<dbReference type="PANTHER" id="PTHR30349:SF64">
    <property type="entry name" value="PROPHAGE INTEGRASE INTD-RELATED"/>
    <property type="match status" value="1"/>
</dbReference>
<dbReference type="InterPro" id="IPR011010">
    <property type="entry name" value="DNA_brk_join_enz"/>
</dbReference>
<dbReference type="GO" id="GO:0003677">
    <property type="term" value="F:DNA binding"/>
    <property type="evidence" value="ECO:0007669"/>
    <property type="project" value="UniProtKB-UniRule"/>
</dbReference>
<evidence type="ECO:0000313" key="10">
    <source>
        <dbReference type="Proteomes" id="UP000003452"/>
    </source>
</evidence>
<dbReference type="Pfam" id="PF13102">
    <property type="entry name" value="Phage_int_SAM_5"/>
    <property type="match status" value="1"/>
</dbReference>
<dbReference type="EMBL" id="ABQC02000019">
    <property type="protein sequence ID" value="EDY95630.1"/>
    <property type="molecule type" value="Genomic_DNA"/>
</dbReference>
<evidence type="ECO:0000256" key="1">
    <source>
        <dbReference type="ARBA" id="ARBA00008857"/>
    </source>
</evidence>